<keyword evidence="4" id="KW-0677">Repeat</keyword>
<dbReference type="GO" id="GO:0045504">
    <property type="term" value="F:dynein heavy chain binding"/>
    <property type="evidence" value="ECO:0007669"/>
    <property type="project" value="TreeGrafter"/>
</dbReference>
<feature type="compositionally biased region" description="Acidic residues" evidence="5">
    <location>
        <begin position="10"/>
        <end position="23"/>
    </location>
</feature>
<dbReference type="Gene3D" id="2.130.10.10">
    <property type="entry name" value="YVTN repeat-like/Quinoprotein amine dehydrogenase"/>
    <property type="match status" value="2"/>
</dbReference>
<dbReference type="GO" id="GO:0005868">
    <property type="term" value="C:cytoplasmic dynein complex"/>
    <property type="evidence" value="ECO:0007669"/>
    <property type="project" value="TreeGrafter"/>
</dbReference>
<dbReference type="RefSeq" id="XP_040725054.1">
    <property type="nucleotide sequence ID" value="XM_040869353.1"/>
</dbReference>
<evidence type="ECO:0000256" key="2">
    <source>
        <dbReference type="ARBA" id="ARBA00022490"/>
    </source>
</evidence>
<feature type="region of interest" description="Disordered" evidence="5">
    <location>
        <begin position="57"/>
        <end position="84"/>
    </location>
</feature>
<dbReference type="OrthoDB" id="366230at2759"/>
<keyword evidence="2" id="KW-0963">Cytoplasm</keyword>
<proteinExistence type="predicted"/>
<organism evidence="6 7">
    <name type="scientific">Protomyces lactucae-debilis</name>
    <dbReference type="NCBI Taxonomy" id="2754530"/>
    <lineage>
        <taxon>Eukaryota</taxon>
        <taxon>Fungi</taxon>
        <taxon>Dikarya</taxon>
        <taxon>Ascomycota</taxon>
        <taxon>Taphrinomycotina</taxon>
        <taxon>Taphrinomycetes</taxon>
        <taxon>Taphrinales</taxon>
        <taxon>Protomycetaceae</taxon>
        <taxon>Protomyces</taxon>
    </lineage>
</organism>
<dbReference type="GeneID" id="63785952"/>
<dbReference type="Proteomes" id="UP000193685">
    <property type="component" value="Unassembled WGS sequence"/>
</dbReference>
<keyword evidence="7" id="KW-1185">Reference proteome</keyword>
<sequence>MYTKATQTSDDAELEEDTDEDDSARDVAAADAAAAQATLAAQEALIAQLREEIRAELLANEEEERQRRLEQEPPPPPPPAELSTGSMIQRYTADDTDLDTNGQDAQVRLVAQLKNSHSAHRSITYIHFSPKFPELVLAAYSRNPLAPSESDGLVQVFSLLKPDEPVFTLTAGSEIRIAQFSPFHPQLIFGGAYSGQVLIWDTRTPGLPILKSPQTAGRGHSHPVTAMQLVGTRHAHSLVSIAADGTVCSWSPDVLAKPQDFLQLRNLPPAKLDDIAPTGIAVDATDSTRFLMSTEEGHLVRVHRQDRADAKAGVDPRIVYRGHLASITNLDPHPAAAQPAQQSQAGGLAGWVLTSSLDWSVKLWNTTPTTRAVGTIAVSSQHPYGATDDVPMIVVSPIMEFPNTQPVYDVHWSPHRPGVFAQVDGAGELQIWDLCQGSEVPVSRITPGLGPGEPARALNRLAWEMEHGRRIAVGGLDGILNVLDIGELGGPATQEEWSTLTTLIERMQ</sequence>
<comment type="caution">
    <text evidence="6">The sequence shown here is derived from an EMBL/GenBank/DDBJ whole genome shotgun (WGS) entry which is preliminary data.</text>
</comment>
<dbReference type="InterPro" id="IPR001680">
    <property type="entry name" value="WD40_rpt"/>
</dbReference>
<feature type="region of interest" description="Disordered" evidence="5">
    <location>
        <begin position="1"/>
        <end position="31"/>
    </location>
</feature>
<dbReference type="GO" id="GO:0005737">
    <property type="term" value="C:cytoplasm"/>
    <property type="evidence" value="ECO:0007669"/>
    <property type="project" value="UniProtKB-SubCell"/>
</dbReference>
<dbReference type="PANTHER" id="PTHR12442:SF22">
    <property type="entry name" value="CYTOPLASMIC DYNEIN 1 INTERMEDIATE CHAIN-RELATED"/>
    <property type="match status" value="1"/>
</dbReference>
<evidence type="ECO:0000313" key="6">
    <source>
        <dbReference type="EMBL" id="ORY81920.1"/>
    </source>
</evidence>
<dbReference type="OMA" id="CTCMSFA"/>
<dbReference type="SMART" id="SM00320">
    <property type="entry name" value="WD40"/>
    <property type="match status" value="5"/>
</dbReference>
<dbReference type="AlphaFoldDB" id="A0A1Y2FDB6"/>
<dbReference type="STRING" id="56484.A0A1Y2FDB6"/>
<dbReference type="PANTHER" id="PTHR12442">
    <property type="entry name" value="DYNEIN INTERMEDIATE CHAIN"/>
    <property type="match status" value="1"/>
</dbReference>
<evidence type="ECO:0000256" key="1">
    <source>
        <dbReference type="ARBA" id="ARBA00004496"/>
    </source>
</evidence>
<dbReference type="InterPro" id="IPR050687">
    <property type="entry name" value="Dynein_IC"/>
</dbReference>
<dbReference type="InterPro" id="IPR036322">
    <property type="entry name" value="WD40_repeat_dom_sf"/>
</dbReference>
<evidence type="ECO:0000256" key="4">
    <source>
        <dbReference type="ARBA" id="ARBA00022737"/>
    </source>
</evidence>
<evidence type="ECO:0000313" key="7">
    <source>
        <dbReference type="Proteomes" id="UP000193685"/>
    </source>
</evidence>
<reference evidence="6 7" key="1">
    <citation type="submission" date="2016-07" db="EMBL/GenBank/DDBJ databases">
        <title>Pervasive Adenine N6-methylation of Active Genes in Fungi.</title>
        <authorList>
            <consortium name="DOE Joint Genome Institute"/>
            <person name="Mondo S.J."/>
            <person name="Dannebaum R.O."/>
            <person name="Kuo R.C."/>
            <person name="Labutti K."/>
            <person name="Haridas S."/>
            <person name="Kuo A."/>
            <person name="Salamov A."/>
            <person name="Ahrendt S.R."/>
            <person name="Lipzen A."/>
            <person name="Sullivan W."/>
            <person name="Andreopoulos W.B."/>
            <person name="Clum A."/>
            <person name="Lindquist E."/>
            <person name="Daum C."/>
            <person name="Ramamoorthy G.K."/>
            <person name="Gryganskyi A."/>
            <person name="Culley D."/>
            <person name="Magnuson J.K."/>
            <person name="James T.Y."/>
            <person name="O'Malley M.A."/>
            <person name="Stajich J.E."/>
            <person name="Spatafora J.W."/>
            <person name="Visel A."/>
            <person name="Grigoriev I.V."/>
        </authorList>
    </citation>
    <scope>NUCLEOTIDE SEQUENCE [LARGE SCALE GENOMIC DNA]</scope>
    <source>
        <strain evidence="6 7">12-1054</strain>
    </source>
</reference>
<keyword evidence="3" id="KW-0853">WD repeat</keyword>
<dbReference type="GO" id="GO:0010970">
    <property type="term" value="P:transport along microtubule"/>
    <property type="evidence" value="ECO:0007669"/>
    <property type="project" value="TreeGrafter"/>
</dbReference>
<comment type="subcellular location">
    <subcellularLocation>
        <location evidence="1">Cytoplasm</location>
    </subcellularLocation>
</comment>
<dbReference type="SUPFAM" id="SSF50978">
    <property type="entry name" value="WD40 repeat-like"/>
    <property type="match status" value="1"/>
</dbReference>
<evidence type="ECO:0000256" key="5">
    <source>
        <dbReference type="SAM" id="MobiDB-lite"/>
    </source>
</evidence>
<dbReference type="InterPro" id="IPR015943">
    <property type="entry name" value="WD40/YVTN_repeat-like_dom_sf"/>
</dbReference>
<name>A0A1Y2FDB6_PROLT</name>
<dbReference type="EMBL" id="MCFI01000010">
    <property type="protein sequence ID" value="ORY81920.1"/>
    <property type="molecule type" value="Genomic_DNA"/>
</dbReference>
<protein>
    <submittedName>
        <fullName evidence="6">WD40-repeat-containing domain protein</fullName>
    </submittedName>
</protein>
<evidence type="ECO:0000256" key="3">
    <source>
        <dbReference type="ARBA" id="ARBA00022574"/>
    </source>
</evidence>
<gene>
    <name evidence="6" type="ORF">BCR37DRAFT_379820</name>
</gene>
<accession>A0A1Y2FDB6</accession>
<dbReference type="GO" id="GO:0045503">
    <property type="term" value="F:dynein light chain binding"/>
    <property type="evidence" value="ECO:0007669"/>
    <property type="project" value="TreeGrafter"/>
</dbReference>